<keyword evidence="16" id="KW-1185">Reference proteome</keyword>
<evidence type="ECO:0000256" key="1">
    <source>
        <dbReference type="ARBA" id="ARBA00003531"/>
    </source>
</evidence>
<evidence type="ECO:0000256" key="12">
    <source>
        <dbReference type="ARBA" id="ARBA00048594"/>
    </source>
</evidence>
<evidence type="ECO:0000313" key="15">
    <source>
        <dbReference type="EMBL" id="EEO28265.1"/>
    </source>
</evidence>
<dbReference type="EMBL" id="ACDP02000006">
    <property type="protein sequence ID" value="EEO28265.1"/>
    <property type="molecule type" value="Genomic_DNA"/>
</dbReference>
<evidence type="ECO:0000256" key="13">
    <source>
        <dbReference type="HAMAP-Rule" id="MF_00328"/>
    </source>
</evidence>
<dbReference type="RefSeq" id="WP_005877830.1">
    <property type="nucleotide sequence ID" value="NZ_CABMNL010000001.1"/>
</dbReference>
<dbReference type="Proteomes" id="UP000003973">
    <property type="component" value="Unassembled WGS sequence"/>
</dbReference>
<dbReference type="eggNOG" id="COG0194">
    <property type="taxonomic scope" value="Bacteria"/>
</dbReference>
<dbReference type="SMART" id="SM00072">
    <property type="entry name" value="GuKc"/>
    <property type="match status" value="1"/>
</dbReference>
<dbReference type="GO" id="GO:0004385">
    <property type="term" value="F:GMP kinase activity"/>
    <property type="evidence" value="ECO:0007669"/>
    <property type="project" value="UniProtKB-UniRule"/>
</dbReference>
<evidence type="ECO:0000256" key="11">
    <source>
        <dbReference type="ARBA" id="ARBA00030128"/>
    </source>
</evidence>
<evidence type="ECO:0000256" key="2">
    <source>
        <dbReference type="ARBA" id="ARBA00004496"/>
    </source>
</evidence>
<name>C3X4X9_9BURK</name>
<dbReference type="Gene3D" id="3.40.50.300">
    <property type="entry name" value="P-loop containing nucleotide triphosphate hydrolases"/>
    <property type="match status" value="1"/>
</dbReference>
<comment type="function">
    <text evidence="1 13">Essential for recycling GMP and indirectly, cGMP.</text>
</comment>
<dbReference type="AlphaFoldDB" id="C3X4X9"/>
<dbReference type="SUPFAM" id="SSF52540">
    <property type="entry name" value="P-loop containing nucleoside triphosphate hydrolases"/>
    <property type="match status" value="1"/>
</dbReference>
<dbReference type="InterPro" id="IPR017665">
    <property type="entry name" value="Guanylate_kinase"/>
</dbReference>
<evidence type="ECO:0000313" key="16">
    <source>
        <dbReference type="Proteomes" id="UP000003973"/>
    </source>
</evidence>
<comment type="subcellular location">
    <subcellularLocation>
        <location evidence="2 13">Cytoplasm</location>
    </subcellularLocation>
</comment>
<dbReference type="Pfam" id="PF00625">
    <property type="entry name" value="Guanylate_kin"/>
    <property type="match status" value="1"/>
</dbReference>
<dbReference type="PROSITE" id="PS50052">
    <property type="entry name" value="GUANYLATE_KINASE_2"/>
    <property type="match status" value="1"/>
</dbReference>
<dbReference type="CDD" id="cd00071">
    <property type="entry name" value="GMPK"/>
    <property type="match status" value="1"/>
</dbReference>
<reference evidence="15" key="1">
    <citation type="submission" date="2011-10" db="EMBL/GenBank/DDBJ databases">
        <title>The Genome Sequence of Oxalobacter formigenes HOxBLS.</title>
        <authorList>
            <consortium name="The Broad Institute Genome Sequencing Platform"/>
            <person name="Earl A."/>
            <person name="Ward D."/>
            <person name="Feldgarden M."/>
            <person name="Gevers D."/>
            <person name="Allison M.J."/>
            <person name="Humphrey S."/>
            <person name="Young S.K."/>
            <person name="Zeng Q."/>
            <person name="Gargeya S."/>
            <person name="Fitzgerald M."/>
            <person name="Haas B."/>
            <person name="Abouelleil A."/>
            <person name="Alvarado L."/>
            <person name="Arachchi H.M."/>
            <person name="Berlin A."/>
            <person name="Brown A."/>
            <person name="Chapman S.B."/>
            <person name="Chen Z."/>
            <person name="Dunbar C."/>
            <person name="Freedman E."/>
            <person name="Gearin G."/>
            <person name="Goldberg J."/>
            <person name="Griggs A."/>
            <person name="Gujja S."/>
            <person name="Heiman D."/>
            <person name="Howarth C."/>
            <person name="Larson L."/>
            <person name="Lui A."/>
            <person name="MacDonald P.J.P."/>
            <person name="Montmayeur A."/>
            <person name="Murphy C."/>
            <person name="Neiman D."/>
            <person name="Pearson M."/>
            <person name="Priest M."/>
            <person name="Roberts A."/>
            <person name="Saif S."/>
            <person name="Shea T."/>
            <person name="Shenoy N."/>
            <person name="Sisk P."/>
            <person name="Stolte C."/>
            <person name="Sykes S."/>
            <person name="Wortman J."/>
            <person name="Nusbaum C."/>
            <person name="Birren B."/>
        </authorList>
    </citation>
    <scope>NUCLEOTIDE SEQUENCE [LARGE SCALE GENOMIC DNA]</scope>
    <source>
        <strain evidence="15">HOxBLS</strain>
    </source>
</reference>
<dbReference type="NCBIfam" id="TIGR03263">
    <property type="entry name" value="guanyl_kin"/>
    <property type="match status" value="1"/>
</dbReference>
<evidence type="ECO:0000256" key="6">
    <source>
        <dbReference type="ARBA" id="ARBA00022490"/>
    </source>
</evidence>
<dbReference type="InterPro" id="IPR027417">
    <property type="entry name" value="P-loop_NTPase"/>
</dbReference>
<sequence length="217" mass="24246">MTQAAQSFSGSSLFTVTAPSGAGKSSLLAALIRKDPSLRLSISHTTRPPRPGEQNGREYHFTNIADFRKRLEEGEFLEHAIVHGNYYGTSKLSVLGQLDAGHDTLLEIDWQGARQIRKLFPETISVFILPPSISVLEERLVKRGQDSGDIIKQRILAADEEIRHASEFDYVIINYDFDLALAKLAAIVETARCRITRQAIKNRDLFAQFGIRCFTGL</sequence>
<evidence type="ECO:0000256" key="5">
    <source>
        <dbReference type="ARBA" id="ARBA00016296"/>
    </source>
</evidence>
<evidence type="ECO:0000256" key="4">
    <source>
        <dbReference type="ARBA" id="ARBA00012961"/>
    </source>
</evidence>
<evidence type="ECO:0000256" key="3">
    <source>
        <dbReference type="ARBA" id="ARBA00005790"/>
    </source>
</evidence>
<gene>
    <name evidence="13" type="primary">gmk</name>
    <name evidence="15" type="ORF">OFAG_01418</name>
</gene>
<dbReference type="PANTHER" id="PTHR23117:SF13">
    <property type="entry name" value="GUANYLATE KINASE"/>
    <property type="match status" value="1"/>
</dbReference>
<dbReference type="InterPro" id="IPR020590">
    <property type="entry name" value="Guanylate_kinase_CS"/>
</dbReference>
<comment type="caution">
    <text evidence="15">The sequence shown here is derived from an EMBL/GenBank/DDBJ whole genome shotgun (WGS) entry which is preliminary data.</text>
</comment>
<keyword evidence="7 13" id="KW-0808">Transferase</keyword>
<comment type="similarity">
    <text evidence="3 13">Belongs to the guanylate kinase family.</text>
</comment>
<dbReference type="InterPro" id="IPR008144">
    <property type="entry name" value="Guanylate_kin-like_dom"/>
</dbReference>
<dbReference type="GO" id="GO:0005829">
    <property type="term" value="C:cytosol"/>
    <property type="evidence" value="ECO:0007669"/>
    <property type="project" value="TreeGrafter"/>
</dbReference>
<dbReference type="PROSITE" id="PS00856">
    <property type="entry name" value="GUANYLATE_KINASE_1"/>
    <property type="match status" value="1"/>
</dbReference>
<keyword evidence="10 13" id="KW-0067">ATP-binding</keyword>
<dbReference type="EC" id="2.7.4.8" evidence="4 13"/>
<evidence type="ECO:0000259" key="14">
    <source>
        <dbReference type="PROSITE" id="PS50052"/>
    </source>
</evidence>
<keyword evidence="8 13" id="KW-0547">Nucleotide-binding</keyword>
<accession>C3X4X9</accession>
<dbReference type="FunFam" id="3.30.63.10:FF:000005">
    <property type="entry name" value="Guanylate kinase"/>
    <property type="match status" value="1"/>
</dbReference>
<evidence type="ECO:0000256" key="7">
    <source>
        <dbReference type="ARBA" id="ARBA00022679"/>
    </source>
</evidence>
<dbReference type="HAMAP" id="MF_00328">
    <property type="entry name" value="Guanylate_kinase"/>
    <property type="match status" value="1"/>
</dbReference>
<keyword evidence="6 13" id="KW-0963">Cytoplasm</keyword>
<proteinExistence type="inferred from homology"/>
<dbReference type="InterPro" id="IPR008145">
    <property type="entry name" value="GK/Ca_channel_bsu"/>
</dbReference>
<organism evidence="15 16">
    <name type="scientific">Oxalobacter paraformigenes</name>
    <dbReference type="NCBI Taxonomy" id="556268"/>
    <lineage>
        <taxon>Bacteria</taxon>
        <taxon>Pseudomonadati</taxon>
        <taxon>Pseudomonadota</taxon>
        <taxon>Betaproteobacteria</taxon>
        <taxon>Burkholderiales</taxon>
        <taxon>Oxalobacteraceae</taxon>
        <taxon>Oxalobacter</taxon>
    </lineage>
</organism>
<keyword evidence="9 13" id="KW-0418">Kinase</keyword>
<dbReference type="HOGENOM" id="CLU_001715_1_0_4"/>
<protein>
    <recommendedName>
        <fullName evidence="5 13">Guanylate kinase</fullName>
        <ecNumber evidence="4 13">2.7.4.8</ecNumber>
    </recommendedName>
    <alternativeName>
        <fullName evidence="11 13">GMP kinase</fullName>
    </alternativeName>
</protein>
<feature type="domain" description="Guanylate kinase-like" evidence="14">
    <location>
        <begin position="11"/>
        <end position="189"/>
    </location>
</feature>
<dbReference type="PANTHER" id="PTHR23117">
    <property type="entry name" value="GUANYLATE KINASE-RELATED"/>
    <property type="match status" value="1"/>
</dbReference>
<evidence type="ECO:0000256" key="10">
    <source>
        <dbReference type="ARBA" id="ARBA00022840"/>
    </source>
</evidence>
<feature type="binding site" evidence="13">
    <location>
        <begin position="18"/>
        <end position="25"/>
    </location>
    <ligand>
        <name>ATP</name>
        <dbReference type="ChEBI" id="CHEBI:30616"/>
    </ligand>
</feature>
<comment type="catalytic activity">
    <reaction evidence="12 13">
        <text>GMP + ATP = GDP + ADP</text>
        <dbReference type="Rhea" id="RHEA:20780"/>
        <dbReference type="ChEBI" id="CHEBI:30616"/>
        <dbReference type="ChEBI" id="CHEBI:58115"/>
        <dbReference type="ChEBI" id="CHEBI:58189"/>
        <dbReference type="ChEBI" id="CHEBI:456216"/>
        <dbReference type="EC" id="2.7.4.8"/>
    </reaction>
</comment>
<dbReference type="GO" id="GO:0005524">
    <property type="term" value="F:ATP binding"/>
    <property type="evidence" value="ECO:0007669"/>
    <property type="project" value="UniProtKB-UniRule"/>
</dbReference>
<dbReference type="Gene3D" id="3.30.63.10">
    <property type="entry name" value="Guanylate Kinase phosphate binding domain"/>
    <property type="match status" value="1"/>
</dbReference>
<evidence type="ECO:0000256" key="9">
    <source>
        <dbReference type="ARBA" id="ARBA00022777"/>
    </source>
</evidence>
<evidence type="ECO:0000256" key="8">
    <source>
        <dbReference type="ARBA" id="ARBA00022741"/>
    </source>
</evidence>